<dbReference type="Pfam" id="PF11079">
    <property type="entry name" value="YqhG"/>
    <property type="match status" value="1"/>
</dbReference>
<sequence length="261" mass="30609">MAITNLDEFLQSYFTAHGCKLLQNKEGVITVQLTEEMDRVLMNRPFYWHYIKKIGQNGEPMQLSLISNPEKREEKGEWIHFGSPRLQQIINQLKQKEKYTKLFQIVNTNLNTPLYPWLVINIKISYKGKQKKDELISIGLHLVNGAMKLEMMNLLENIPLQPAISDYCYTISPIIKIKSGFKRIENVLDNYIQNQTHPWAEESSQALDEEIQMLKHFYTGDTDTQMEQMEKEINEITERYQPSIIYEVINGGLFYLTQDIL</sequence>
<dbReference type="RefSeq" id="WP_094883582.1">
    <property type="nucleotide sequence ID" value="NZ_NPMS01000001.1"/>
</dbReference>
<protein>
    <recommendedName>
        <fullName evidence="3">YqhG family protein</fullName>
    </recommendedName>
</protein>
<name>A0A265NDB7_9BACI</name>
<reference evidence="1 2" key="1">
    <citation type="submission" date="2017-08" db="EMBL/GenBank/DDBJ databases">
        <title>Virgibacillus indicus sp. nov. and Virgibacillus profoundi sp. nov, two moderately halophilic bacteria isolated from marine sediment by using the Microfluidic Streak Plate.</title>
        <authorList>
            <person name="Xu B."/>
            <person name="Hu B."/>
            <person name="Wang J."/>
            <person name="Zhu Y."/>
            <person name="Huang L."/>
            <person name="Du W."/>
            <person name="Huang Y."/>
        </authorList>
    </citation>
    <scope>NUCLEOTIDE SEQUENCE [LARGE SCALE GENOMIC DNA]</scope>
    <source>
        <strain evidence="1 2">IO3-P2-C2</strain>
    </source>
</reference>
<accession>A0A265NDB7</accession>
<dbReference type="AlphaFoldDB" id="A0A265NDB7"/>
<dbReference type="EMBL" id="NPMS01000001">
    <property type="protein sequence ID" value="OZU89983.1"/>
    <property type="molecule type" value="Genomic_DNA"/>
</dbReference>
<dbReference type="InterPro" id="IPR024562">
    <property type="entry name" value="YqhG"/>
</dbReference>
<organism evidence="1 2">
    <name type="scientific">Virgibacillus indicus</name>
    <dbReference type="NCBI Taxonomy" id="2024554"/>
    <lineage>
        <taxon>Bacteria</taxon>
        <taxon>Bacillati</taxon>
        <taxon>Bacillota</taxon>
        <taxon>Bacilli</taxon>
        <taxon>Bacillales</taxon>
        <taxon>Bacillaceae</taxon>
        <taxon>Virgibacillus</taxon>
    </lineage>
</organism>
<comment type="caution">
    <text evidence="1">The sequence shown here is derived from an EMBL/GenBank/DDBJ whole genome shotgun (WGS) entry which is preliminary data.</text>
</comment>
<proteinExistence type="predicted"/>
<dbReference type="Proteomes" id="UP000216498">
    <property type="component" value="Unassembled WGS sequence"/>
</dbReference>
<evidence type="ECO:0000313" key="1">
    <source>
        <dbReference type="EMBL" id="OZU89983.1"/>
    </source>
</evidence>
<gene>
    <name evidence="1" type="ORF">CIL03_02280</name>
</gene>
<evidence type="ECO:0000313" key="2">
    <source>
        <dbReference type="Proteomes" id="UP000216498"/>
    </source>
</evidence>
<dbReference type="OrthoDB" id="2433584at2"/>
<evidence type="ECO:0008006" key="3">
    <source>
        <dbReference type="Google" id="ProtNLM"/>
    </source>
</evidence>
<keyword evidence="2" id="KW-1185">Reference proteome</keyword>